<dbReference type="Pfam" id="PF02784">
    <property type="entry name" value="Orn_Arg_deC_N"/>
    <property type="match status" value="1"/>
</dbReference>
<gene>
    <name evidence="5" type="ORF">FNH04_42770</name>
</gene>
<dbReference type="InterPro" id="IPR029066">
    <property type="entry name" value="PLP-binding_barrel"/>
</dbReference>
<dbReference type="PANTHER" id="PTHR43727">
    <property type="entry name" value="DIAMINOPIMELATE DECARBOXYLASE"/>
    <property type="match status" value="1"/>
</dbReference>
<dbReference type="InterPro" id="IPR022657">
    <property type="entry name" value="De-COase2_CS"/>
</dbReference>
<keyword evidence="6" id="KW-1185">Reference proteome</keyword>
<evidence type="ECO:0000259" key="4">
    <source>
        <dbReference type="Pfam" id="PF02784"/>
    </source>
</evidence>
<protein>
    <submittedName>
        <fullName evidence="5">Type III PLP-dependent enzyme</fullName>
    </submittedName>
</protein>
<comment type="caution">
    <text evidence="5">The sequence shown here is derived from an EMBL/GenBank/DDBJ whole genome shotgun (WGS) entry which is preliminary data.</text>
</comment>
<feature type="non-terminal residue" evidence="5">
    <location>
        <position position="1"/>
    </location>
</feature>
<name>A0A5N8WFX5_9ACTN</name>
<dbReference type="SUPFAM" id="SSF51419">
    <property type="entry name" value="PLP-binding barrel"/>
    <property type="match status" value="1"/>
</dbReference>
<dbReference type="GO" id="GO:0008836">
    <property type="term" value="F:diaminopimelate decarboxylase activity"/>
    <property type="evidence" value="ECO:0007669"/>
    <property type="project" value="TreeGrafter"/>
</dbReference>
<dbReference type="InterPro" id="IPR022644">
    <property type="entry name" value="De-COase2_N"/>
</dbReference>
<dbReference type="Gene3D" id="2.40.37.10">
    <property type="entry name" value="Lyase, Ornithine Decarboxylase, Chain A, domain 1"/>
    <property type="match status" value="1"/>
</dbReference>
<keyword evidence="2" id="KW-0663">Pyridoxal phosphate</keyword>
<evidence type="ECO:0000259" key="3">
    <source>
        <dbReference type="Pfam" id="PF00278"/>
    </source>
</evidence>
<dbReference type="PANTHER" id="PTHR43727:SF2">
    <property type="entry name" value="GROUP IV DECARBOXYLASE"/>
    <property type="match status" value="1"/>
</dbReference>
<comment type="cofactor">
    <cofactor evidence="1">
        <name>pyridoxal 5'-phosphate</name>
        <dbReference type="ChEBI" id="CHEBI:597326"/>
    </cofactor>
</comment>
<evidence type="ECO:0000313" key="6">
    <source>
        <dbReference type="Proteomes" id="UP000326979"/>
    </source>
</evidence>
<reference evidence="5 6" key="1">
    <citation type="submission" date="2019-07" db="EMBL/GenBank/DDBJ databases">
        <title>New species of Amycolatopsis and Streptomyces.</title>
        <authorList>
            <person name="Duangmal K."/>
            <person name="Teo W.F.A."/>
            <person name="Lipun K."/>
        </authorList>
    </citation>
    <scope>NUCLEOTIDE SEQUENCE [LARGE SCALE GENOMIC DNA]</scope>
    <source>
        <strain evidence="5 6">TISTR 2346</strain>
    </source>
</reference>
<dbReference type="GO" id="GO:0009089">
    <property type="term" value="P:lysine biosynthetic process via diaminopimelate"/>
    <property type="evidence" value="ECO:0007669"/>
    <property type="project" value="TreeGrafter"/>
</dbReference>
<evidence type="ECO:0000256" key="1">
    <source>
        <dbReference type="ARBA" id="ARBA00001933"/>
    </source>
</evidence>
<dbReference type="PROSITE" id="PS00879">
    <property type="entry name" value="ODR_DC_2_2"/>
    <property type="match status" value="1"/>
</dbReference>
<dbReference type="Pfam" id="PF00278">
    <property type="entry name" value="Orn_DAP_Arg_deC"/>
    <property type="match status" value="1"/>
</dbReference>
<proteinExistence type="predicted"/>
<dbReference type="InterPro" id="IPR009006">
    <property type="entry name" value="Ala_racemase/Decarboxylase_C"/>
</dbReference>
<dbReference type="SUPFAM" id="SSF50621">
    <property type="entry name" value="Alanine racemase C-terminal domain-like"/>
    <property type="match status" value="1"/>
</dbReference>
<evidence type="ECO:0000256" key="2">
    <source>
        <dbReference type="ARBA" id="ARBA00022898"/>
    </source>
</evidence>
<organism evidence="5 6">
    <name type="scientific">Streptomyces phyllanthi</name>
    <dbReference type="NCBI Taxonomy" id="1803180"/>
    <lineage>
        <taxon>Bacteria</taxon>
        <taxon>Bacillati</taxon>
        <taxon>Actinomycetota</taxon>
        <taxon>Actinomycetes</taxon>
        <taxon>Kitasatosporales</taxon>
        <taxon>Streptomycetaceae</taxon>
        <taxon>Streptomyces</taxon>
    </lineage>
</organism>
<accession>A0A5N8WFX5</accession>
<sequence length="254" mass="27539">FGLDPTRAAPAVRALTDGIHPHLELRGVHAHLASGLDAPELLAVARSIVTWAAELGVGLFEVNVGGGMSVDYARPESRFDWAAYGEGLARLSDTYPDLTLRVEPGRALTAYCGWYATEVLDVKHSHGEEFAVVRGGTHHLRTPATKGHDQPCSVLPVDAWPHPWPRPSAAGDRVTLTGQLCTPKDVLSRHVPAPGLRAGDRVAFSLAGAYAWNISHHDFLMHPRPGFHFLNHHENGHTIGDDGEVRAARPRGDR</sequence>
<dbReference type="EMBL" id="VJZE01000647">
    <property type="protein sequence ID" value="MPY46391.1"/>
    <property type="molecule type" value="Genomic_DNA"/>
</dbReference>
<feature type="domain" description="Orn/DAP/Arg decarboxylase 2 N-terminal" evidence="4">
    <location>
        <begin position="1"/>
        <end position="110"/>
    </location>
</feature>
<evidence type="ECO:0000313" key="5">
    <source>
        <dbReference type="EMBL" id="MPY46391.1"/>
    </source>
</evidence>
<dbReference type="InterPro" id="IPR022643">
    <property type="entry name" value="De-COase2_C"/>
</dbReference>
<feature type="domain" description="Orn/DAP/Arg decarboxylase 2 C-terminal" evidence="3">
    <location>
        <begin position="112"/>
        <end position="208"/>
    </location>
</feature>
<dbReference type="Gene3D" id="3.20.20.10">
    <property type="entry name" value="Alanine racemase"/>
    <property type="match status" value="1"/>
</dbReference>
<dbReference type="AlphaFoldDB" id="A0A5N8WFX5"/>
<dbReference type="Proteomes" id="UP000326979">
    <property type="component" value="Unassembled WGS sequence"/>
</dbReference>